<dbReference type="Gene3D" id="2.60.40.1120">
    <property type="entry name" value="Carboxypeptidase-like, regulatory domain"/>
    <property type="match status" value="1"/>
</dbReference>
<comment type="caution">
    <text evidence="1">The sequence shown here is derived from an EMBL/GenBank/DDBJ whole genome shotgun (WGS) entry which is preliminary data.</text>
</comment>
<dbReference type="EMBL" id="RPFW01000001">
    <property type="protein sequence ID" value="TVZ06400.1"/>
    <property type="molecule type" value="Genomic_DNA"/>
</dbReference>
<gene>
    <name evidence="1" type="ORF">EAS64_02970</name>
</gene>
<keyword evidence="1" id="KW-0378">Hydrolase</keyword>
<dbReference type="AlphaFoldDB" id="A0A6P2C5F2"/>
<protein>
    <submittedName>
        <fullName evidence="1">Carboxypeptidase regulatory-like domain-containing protein</fullName>
    </submittedName>
</protein>
<evidence type="ECO:0000313" key="1">
    <source>
        <dbReference type="EMBL" id="TVZ06400.1"/>
    </source>
</evidence>
<proteinExistence type="predicted"/>
<dbReference type="GO" id="GO:0004180">
    <property type="term" value="F:carboxypeptidase activity"/>
    <property type="evidence" value="ECO:0007669"/>
    <property type="project" value="UniProtKB-KW"/>
</dbReference>
<evidence type="ECO:0000313" key="2">
    <source>
        <dbReference type="Proteomes" id="UP000460272"/>
    </source>
</evidence>
<sequence>MPSNGKPPANPVAGTVTFTDKSGHTVTVTVGASGRFTVRLAAGNYTALLAPTRLAPARENIRVQANRTLTINVLCSWDSGDCG</sequence>
<dbReference type="Proteomes" id="UP000460272">
    <property type="component" value="Unassembled WGS sequence"/>
</dbReference>
<dbReference type="GO" id="GO:0030246">
    <property type="term" value="F:carbohydrate binding"/>
    <property type="evidence" value="ECO:0007669"/>
    <property type="project" value="InterPro"/>
</dbReference>
<organism evidence="1 2">
    <name type="scientific">Trebonia kvetii</name>
    <dbReference type="NCBI Taxonomy" id="2480626"/>
    <lineage>
        <taxon>Bacteria</taxon>
        <taxon>Bacillati</taxon>
        <taxon>Actinomycetota</taxon>
        <taxon>Actinomycetes</taxon>
        <taxon>Streptosporangiales</taxon>
        <taxon>Treboniaceae</taxon>
        <taxon>Trebonia</taxon>
    </lineage>
</organism>
<dbReference type="SUPFAM" id="SSF49452">
    <property type="entry name" value="Starch-binding domain-like"/>
    <property type="match status" value="1"/>
</dbReference>
<name>A0A6P2C5F2_9ACTN</name>
<reference evidence="1 2" key="1">
    <citation type="submission" date="2018-11" db="EMBL/GenBank/DDBJ databases">
        <title>Trebonia kvetii gen.nov., sp.nov., a novel acidophilic actinobacterium, and proposal of the new actinobacterial family Treboniaceae fam. nov.</title>
        <authorList>
            <person name="Rapoport D."/>
            <person name="Sagova-Mareckova M."/>
            <person name="Sedlacek I."/>
            <person name="Provaznik J."/>
            <person name="Kralova S."/>
            <person name="Pavlinic D."/>
            <person name="Benes V."/>
            <person name="Kopecky J."/>
        </authorList>
    </citation>
    <scope>NUCLEOTIDE SEQUENCE [LARGE SCALE GENOMIC DNA]</scope>
    <source>
        <strain evidence="1 2">15Tr583</strain>
    </source>
</reference>
<accession>A0A6P2C5F2</accession>
<keyword evidence="1" id="KW-0645">Protease</keyword>
<dbReference type="RefSeq" id="WP_145851155.1">
    <property type="nucleotide sequence ID" value="NZ_RPFW01000001.1"/>
</dbReference>
<dbReference type="InterPro" id="IPR013784">
    <property type="entry name" value="Carb-bd-like_fold"/>
</dbReference>
<keyword evidence="1" id="KW-0121">Carboxypeptidase</keyword>
<keyword evidence="2" id="KW-1185">Reference proteome</keyword>